<dbReference type="EMBL" id="NPDZ01000004">
    <property type="protein sequence ID" value="PJZ73545.1"/>
    <property type="molecule type" value="Genomic_DNA"/>
</dbReference>
<feature type="domain" description="HTH LytTR-type" evidence="3">
    <location>
        <begin position="141"/>
        <end position="247"/>
    </location>
</feature>
<dbReference type="InterPro" id="IPR001789">
    <property type="entry name" value="Sig_transdc_resp-reg_receiver"/>
</dbReference>
<dbReference type="InterPro" id="IPR046947">
    <property type="entry name" value="LytR-like"/>
</dbReference>
<gene>
    <name evidence="4" type="ORF">CH360_15040</name>
    <name evidence="5" type="ORF">CH373_08545</name>
</gene>
<evidence type="ECO:0000259" key="2">
    <source>
        <dbReference type="PROSITE" id="PS50110"/>
    </source>
</evidence>
<dbReference type="InterPro" id="IPR011006">
    <property type="entry name" value="CheY-like_superfamily"/>
</dbReference>
<dbReference type="Gene3D" id="3.40.50.2300">
    <property type="match status" value="1"/>
</dbReference>
<keyword evidence="5" id="KW-0238">DNA-binding</keyword>
<sequence>MTDSDRYKVLIVEDEVPARDLLRRYLDDWKQFEVSGIARTGQQALDLIGKAEFDLIFLDIHLPEKSGLEVLKELGDEAPLLVFTTAYADHMSRAFEVGACDYLLKPYTKERFQSCMDRTLAQLKLRTLANHLGPEQSHQILTFREGGLLHRVLLSDLYYLTANGKKCVLHTKSGDFETSRLMGDLEKELPQSSFLRIHRKHVVNIEYVAATRSQPGGGYVIFLKDEDETNLPVGREYAEGVRTLFKSKK</sequence>
<dbReference type="EMBL" id="NPDY01000017">
    <property type="protein sequence ID" value="PJZ68709.1"/>
    <property type="molecule type" value="Genomic_DNA"/>
</dbReference>
<dbReference type="SUPFAM" id="SSF52172">
    <property type="entry name" value="CheY-like"/>
    <property type="match status" value="1"/>
</dbReference>
<evidence type="ECO:0000313" key="6">
    <source>
        <dbReference type="Proteomes" id="UP000231962"/>
    </source>
</evidence>
<feature type="modified residue" description="4-aspartylphosphate" evidence="1">
    <location>
        <position position="59"/>
    </location>
</feature>
<dbReference type="SMART" id="SM00850">
    <property type="entry name" value="LytTR"/>
    <property type="match status" value="1"/>
</dbReference>
<evidence type="ECO:0000313" key="5">
    <source>
        <dbReference type="EMBL" id="PJZ73545.1"/>
    </source>
</evidence>
<dbReference type="InterPro" id="IPR007492">
    <property type="entry name" value="LytTR_DNA-bd_dom"/>
</dbReference>
<comment type="caution">
    <text evidence="5">The sequence shown here is derived from an EMBL/GenBank/DDBJ whole genome shotgun (WGS) entry which is preliminary data.</text>
</comment>
<dbReference type="PANTHER" id="PTHR37299">
    <property type="entry name" value="TRANSCRIPTIONAL REGULATOR-RELATED"/>
    <property type="match status" value="1"/>
</dbReference>
<feature type="domain" description="Response regulatory" evidence="2">
    <location>
        <begin position="8"/>
        <end position="120"/>
    </location>
</feature>
<evidence type="ECO:0000313" key="4">
    <source>
        <dbReference type="EMBL" id="PJZ68709.1"/>
    </source>
</evidence>
<dbReference type="RefSeq" id="WP_100714877.1">
    <property type="nucleotide sequence ID" value="NZ_NPDY01000017.1"/>
</dbReference>
<name>A0A2M9ZNE7_9LEPT</name>
<dbReference type="GO" id="GO:0003677">
    <property type="term" value="F:DNA binding"/>
    <property type="evidence" value="ECO:0007669"/>
    <property type="project" value="UniProtKB-KW"/>
</dbReference>
<dbReference type="Pfam" id="PF00072">
    <property type="entry name" value="Response_reg"/>
    <property type="match status" value="1"/>
</dbReference>
<dbReference type="Gene3D" id="2.40.50.1020">
    <property type="entry name" value="LytTr DNA-binding domain"/>
    <property type="match status" value="1"/>
</dbReference>
<organism evidence="5 7">
    <name type="scientific">Leptospira perolatii</name>
    <dbReference type="NCBI Taxonomy" id="2023191"/>
    <lineage>
        <taxon>Bacteria</taxon>
        <taxon>Pseudomonadati</taxon>
        <taxon>Spirochaetota</taxon>
        <taxon>Spirochaetia</taxon>
        <taxon>Leptospirales</taxon>
        <taxon>Leptospiraceae</taxon>
        <taxon>Leptospira</taxon>
    </lineage>
</organism>
<accession>A0A2M9ZNE7</accession>
<evidence type="ECO:0000256" key="1">
    <source>
        <dbReference type="PROSITE-ProRule" id="PRU00169"/>
    </source>
</evidence>
<dbReference type="PANTHER" id="PTHR37299:SF1">
    <property type="entry name" value="STAGE 0 SPORULATION PROTEIN A HOMOLOG"/>
    <property type="match status" value="1"/>
</dbReference>
<dbReference type="AlphaFoldDB" id="A0A2M9ZNE7"/>
<dbReference type="GO" id="GO:0000156">
    <property type="term" value="F:phosphorelay response regulator activity"/>
    <property type="evidence" value="ECO:0007669"/>
    <property type="project" value="InterPro"/>
</dbReference>
<dbReference type="OrthoDB" id="9809318at2"/>
<dbReference type="Pfam" id="PF04397">
    <property type="entry name" value="LytTR"/>
    <property type="match status" value="1"/>
</dbReference>
<keyword evidence="1" id="KW-0597">Phosphoprotein</keyword>
<keyword evidence="6" id="KW-1185">Reference proteome</keyword>
<dbReference type="Proteomes" id="UP000231990">
    <property type="component" value="Unassembled WGS sequence"/>
</dbReference>
<protein>
    <submittedName>
        <fullName evidence="5">DNA-binding response regulator</fullName>
    </submittedName>
</protein>
<dbReference type="PROSITE" id="PS50110">
    <property type="entry name" value="RESPONSE_REGULATORY"/>
    <property type="match status" value="1"/>
</dbReference>
<dbReference type="PROSITE" id="PS50930">
    <property type="entry name" value="HTH_LYTTR"/>
    <property type="match status" value="1"/>
</dbReference>
<evidence type="ECO:0000259" key="3">
    <source>
        <dbReference type="PROSITE" id="PS50930"/>
    </source>
</evidence>
<reference evidence="6 7" key="1">
    <citation type="submission" date="2017-07" db="EMBL/GenBank/DDBJ databases">
        <title>Leptospira spp. isolated from tropical soils.</title>
        <authorList>
            <person name="Thibeaux R."/>
            <person name="Iraola G."/>
            <person name="Ferres I."/>
            <person name="Bierque E."/>
            <person name="Girault D."/>
            <person name="Soupe-Gilbert M.-E."/>
            <person name="Picardeau M."/>
            <person name="Goarant C."/>
        </authorList>
    </citation>
    <scope>NUCLEOTIDE SEQUENCE [LARGE SCALE GENOMIC DNA]</scope>
    <source>
        <strain evidence="5 7">FH1-B-B1</strain>
        <strain evidence="4 6">FH1-B-C1</strain>
    </source>
</reference>
<proteinExistence type="predicted"/>
<evidence type="ECO:0000313" key="7">
    <source>
        <dbReference type="Proteomes" id="UP000231990"/>
    </source>
</evidence>
<dbReference type="Proteomes" id="UP000231962">
    <property type="component" value="Unassembled WGS sequence"/>
</dbReference>
<dbReference type="SMART" id="SM00448">
    <property type="entry name" value="REC"/>
    <property type="match status" value="1"/>
</dbReference>